<dbReference type="EMBL" id="BJYV01000002">
    <property type="protein sequence ID" value="GEO20377.1"/>
    <property type="molecule type" value="Genomic_DNA"/>
</dbReference>
<dbReference type="CDD" id="cd04182">
    <property type="entry name" value="GT_2_like_f"/>
    <property type="match status" value="1"/>
</dbReference>
<dbReference type="Pfam" id="PF12804">
    <property type="entry name" value="NTP_transf_3"/>
    <property type="match status" value="1"/>
</dbReference>
<evidence type="ECO:0000313" key="3">
    <source>
        <dbReference type="Proteomes" id="UP000321301"/>
    </source>
</evidence>
<protein>
    <submittedName>
        <fullName evidence="2">4-diphosphocytidyl-2C-methyl-D-erythritol synthase</fullName>
    </submittedName>
</protein>
<dbReference type="Gene3D" id="3.90.550.10">
    <property type="entry name" value="Spore Coat Polysaccharide Biosynthesis Protein SpsA, Chain A"/>
    <property type="match status" value="1"/>
</dbReference>
<comment type="caution">
    <text evidence="2">The sequence shown here is derived from an EMBL/GenBank/DDBJ whole genome shotgun (WGS) entry which is preliminary data.</text>
</comment>
<gene>
    <name evidence="2" type="ORF">CQA01_09110</name>
</gene>
<dbReference type="AlphaFoldDB" id="A0A512C8E1"/>
<dbReference type="Proteomes" id="UP000321301">
    <property type="component" value="Unassembled WGS sequence"/>
</dbReference>
<dbReference type="GO" id="GO:0016779">
    <property type="term" value="F:nucleotidyltransferase activity"/>
    <property type="evidence" value="ECO:0007669"/>
    <property type="project" value="UniProtKB-ARBA"/>
</dbReference>
<sequence length="198" mass="21543">MKTGTILLAAGNSSRLGKPKQLIKYKGNTLLQSITDIALSATQGPVIVVEGHKNYPLTSHPRLKKVVNLDWKKGMGSSLKLGLKMLMENDLPDQVLVLLSDQPMVGTELIQDLLDAKANSRLPIAASYYHNTPGVPAIFDKSVLDKLEAMPDEEGAKKILMSNPELVALVNFEAGKIDIDTPSDLIALKKSDWGHFDS</sequence>
<reference evidence="2 3" key="1">
    <citation type="submission" date="2019-07" db="EMBL/GenBank/DDBJ databases">
        <title>Whole genome shotgun sequence of Cyclobacterium qasimii NBRC 106168.</title>
        <authorList>
            <person name="Hosoyama A."/>
            <person name="Uohara A."/>
            <person name="Ohji S."/>
            <person name="Ichikawa N."/>
        </authorList>
    </citation>
    <scope>NUCLEOTIDE SEQUENCE [LARGE SCALE GENOMIC DNA]</scope>
    <source>
        <strain evidence="2 3">NBRC 106168</strain>
    </source>
</reference>
<keyword evidence="3" id="KW-1185">Reference proteome</keyword>
<organism evidence="2 3">
    <name type="scientific">Cyclobacterium qasimii</name>
    <dbReference type="NCBI Taxonomy" id="1350429"/>
    <lineage>
        <taxon>Bacteria</taxon>
        <taxon>Pseudomonadati</taxon>
        <taxon>Bacteroidota</taxon>
        <taxon>Cytophagia</taxon>
        <taxon>Cytophagales</taxon>
        <taxon>Cyclobacteriaceae</taxon>
        <taxon>Cyclobacterium</taxon>
    </lineage>
</organism>
<dbReference type="PANTHER" id="PTHR43777:SF1">
    <property type="entry name" value="MOLYBDENUM COFACTOR CYTIDYLYLTRANSFERASE"/>
    <property type="match status" value="1"/>
</dbReference>
<dbReference type="InterPro" id="IPR029044">
    <property type="entry name" value="Nucleotide-diphossugar_trans"/>
</dbReference>
<name>A0A512C8E1_9BACT</name>
<feature type="domain" description="MobA-like NTP transferase" evidence="1">
    <location>
        <begin position="6"/>
        <end position="162"/>
    </location>
</feature>
<dbReference type="InterPro" id="IPR025877">
    <property type="entry name" value="MobA-like_NTP_Trfase"/>
</dbReference>
<evidence type="ECO:0000313" key="2">
    <source>
        <dbReference type="EMBL" id="GEO20377.1"/>
    </source>
</evidence>
<dbReference type="RefSeq" id="WP_020890370.1">
    <property type="nucleotide sequence ID" value="NZ_BJYV01000002.1"/>
</dbReference>
<dbReference type="SUPFAM" id="SSF53448">
    <property type="entry name" value="Nucleotide-diphospho-sugar transferases"/>
    <property type="match status" value="1"/>
</dbReference>
<accession>A0A512C8E1</accession>
<dbReference type="PANTHER" id="PTHR43777">
    <property type="entry name" value="MOLYBDENUM COFACTOR CYTIDYLYLTRANSFERASE"/>
    <property type="match status" value="1"/>
</dbReference>
<evidence type="ECO:0000259" key="1">
    <source>
        <dbReference type="Pfam" id="PF12804"/>
    </source>
</evidence>
<proteinExistence type="predicted"/>